<reference evidence="2 3" key="1">
    <citation type="submission" date="2019-03" db="EMBL/GenBank/DDBJ databases">
        <title>Comparative genomic analyses of the sweetpotato soil rot pathogen, Streptomyces ipomoeae.</title>
        <authorList>
            <person name="Ruschel Soares N."/>
            <person name="Badger J.H."/>
            <person name="Huguet-Tapia J.C."/>
            <person name="Clark C.A."/>
            <person name="Pettis G.S."/>
        </authorList>
    </citation>
    <scope>NUCLEOTIDE SEQUENCE [LARGE SCALE GENOMIC DNA]</scope>
    <source>
        <strain evidence="2 3">88-35</strain>
    </source>
</reference>
<feature type="chain" id="PRO_5042216646" description="Lipoprotein" evidence="1">
    <location>
        <begin position="28"/>
        <end position="140"/>
    </location>
</feature>
<feature type="signal peptide" evidence="1">
    <location>
        <begin position="1"/>
        <end position="27"/>
    </location>
</feature>
<evidence type="ECO:0008006" key="4">
    <source>
        <dbReference type="Google" id="ProtNLM"/>
    </source>
</evidence>
<evidence type="ECO:0000313" key="3">
    <source>
        <dbReference type="Proteomes" id="UP000318720"/>
    </source>
</evidence>
<protein>
    <recommendedName>
        <fullName evidence="4">Lipoprotein</fullName>
    </recommendedName>
</protein>
<proteinExistence type="predicted"/>
<accession>A0AAE8VYL9</accession>
<dbReference type="GeneID" id="301696815"/>
<gene>
    <name evidence="2" type="ORF">Sipo8835_29140</name>
</gene>
<dbReference type="EMBL" id="SPAZ01000236">
    <property type="protein sequence ID" value="TQE26590.1"/>
    <property type="molecule type" value="Genomic_DNA"/>
</dbReference>
<evidence type="ECO:0000256" key="1">
    <source>
        <dbReference type="SAM" id="SignalP"/>
    </source>
</evidence>
<dbReference type="Proteomes" id="UP000318720">
    <property type="component" value="Unassembled WGS sequence"/>
</dbReference>
<keyword evidence="1" id="KW-0732">Signal</keyword>
<dbReference type="RefSeq" id="WP_141569528.1">
    <property type="nucleotide sequence ID" value="NZ_CP182305.1"/>
</dbReference>
<comment type="caution">
    <text evidence="2">The sequence shown here is derived from an EMBL/GenBank/DDBJ whole genome shotgun (WGS) entry which is preliminary data.</text>
</comment>
<organism evidence="2 3">
    <name type="scientific">Streptomyces ipomoeae</name>
    <dbReference type="NCBI Taxonomy" id="103232"/>
    <lineage>
        <taxon>Bacteria</taxon>
        <taxon>Bacillati</taxon>
        <taxon>Actinomycetota</taxon>
        <taxon>Actinomycetes</taxon>
        <taxon>Kitasatosporales</taxon>
        <taxon>Streptomycetaceae</taxon>
        <taxon>Streptomyces</taxon>
    </lineage>
</organism>
<sequence length="140" mass="15065">MAANQHQRIRRAFMGAALGCAVTFLLASCSDYPVEVNTVDQLTGVWSDWTGATVEFKDDGTFTAKGLDKADVVGWGCSGFAERQHGTWSPSGTYGTVTFDGVDCEEMKLAFYGSPDSFIACFTRDVTAGGCTNEFSREKG</sequence>
<name>A0AAE8VYL9_9ACTN</name>
<evidence type="ECO:0000313" key="2">
    <source>
        <dbReference type="EMBL" id="TQE26590.1"/>
    </source>
</evidence>
<dbReference type="AlphaFoldDB" id="A0AAE8VYL9"/>